<name>A0A428ULP0_9HYPO</name>
<sequence length="577" mass="65538">MDGCDEATQDVQPFESTMDTSIMDTSTEANQDEESPLDADGSLMDDVGPDPKSDDGDENADDTNSSHVTDPEVISMDLTPIENNMPRDYIDIAIAFPCPRVSYFEVQLLETERETFRAFYQALQRWPFLAGTIKVTKGEHGDKLTLVHSRGLTRDIVSRLYNIQRPIEDDCEEAIISPHDAPMSCFRRDCFFPHDQDVDNADDFPPVTLQINFKDGMLVLGFSLNRVMFDGLAINNFLRQYLRNTARYRTTHPVTSRDMPDTIDPGLDNGYNLPFWEWDQNCTPELPTPRRDLMVHTFYLTAHDVNRLRNKIREHDADSQSSCLPSIQDCVFALFWVIAMRARCEAGMLIPSDAVSAHVMKPGYSKKPHPWEYIGNSTVDAVATCHATDLAGPFVTWNDAEYKITQPRRLAYAAQLLNTAQQKIDDRYMRKLHGLKQAISPAEDKLASDRALRRHTTSVCFEDWTGYASYCEGELPFIADPQPSIFACPDQLEEGDVILLPREDRTNGPEDWAVAVCFTRDDIDTIEGVLHCEKWLSDSDHDEPQQKPKLIVKPQRVLQPKGMPEGHGKEGRFMLEY</sequence>
<keyword evidence="1" id="KW-0808">Transferase</keyword>
<reference evidence="3 4" key="1">
    <citation type="submission" date="2017-06" db="EMBL/GenBank/DDBJ databases">
        <title>Comparative genomic analysis of Ambrosia Fusariam Clade fungi.</title>
        <authorList>
            <person name="Stajich J.E."/>
            <person name="Carrillo J."/>
            <person name="Kijimoto T."/>
            <person name="Eskalen A."/>
            <person name="O'Donnell K."/>
            <person name="Kasson M."/>
        </authorList>
    </citation>
    <scope>NUCLEOTIDE SEQUENCE [LARGE SCALE GENOMIC DNA]</scope>
    <source>
        <strain evidence="3 4">NRRL62579</strain>
    </source>
</reference>
<feature type="region of interest" description="Disordered" evidence="2">
    <location>
        <begin position="1"/>
        <end position="74"/>
    </location>
</feature>
<dbReference type="Pfam" id="PF02458">
    <property type="entry name" value="Transferase"/>
    <property type="match status" value="1"/>
</dbReference>
<organism evidence="3 4">
    <name type="scientific">Fusarium oligoseptatum</name>
    <dbReference type="NCBI Taxonomy" id="2604345"/>
    <lineage>
        <taxon>Eukaryota</taxon>
        <taxon>Fungi</taxon>
        <taxon>Dikarya</taxon>
        <taxon>Ascomycota</taxon>
        <taxon>Pezizomycotina</taxon>
        <taxon>Sordariomycetes</taxon>
        <taxon>Hypocreomycetidae</taxon>
        <taxon>Hypocreales</taxon>
        <taxon>Nectriaceae</taxon>
        <taxon>Fusarium</taxon>
        <taxon>Fusarium solani species complex</taxon>
    </lineage>
</organism>
<dbReference type="InterPro" id="IPR050317">
    <property type="entry name" value="Plant_Fungal_Acyltransferase"/>
</dbReference>
<gene>
    <name evidence="3" type="ORF">CEP52_000824</name>
</gene>
<evidence type="ECO:0000313" key="4">
    <source>
        <dbReference type="Proteomes" id="UP000287144"/>
    </source>
</evidence>
<dbReference type="EMBL" id="NKCK01000004">
    <property type="protein sequence ID" value="RSM15231.1"/>
    <property type="molecule type" value="Genomic_DNA"/>
</dbReference>
<dbReference type="PANTHER" id="PTHR31642">
    <property type="entry name" value="TRICHOTHECENE 3-O-ACETYLTRANSFERASE"/>
    <property type="match status" value="1"/>
</dbReference>
<feature type="compositionally biased region" description="Low complexity" evidence="2">
    <location>
        <begin position="16"/>
        <end position="27"/>
    </location>
</feature>
<dbReference type="InterPro" id="IPR023213">
    <property type="entry name" value="CAT-like_dom_sf"/>
</dbReference>
<proteinExistence type="predicted"/>
<keyword evidence="4" id="KW-1185">Reference proteome</keyword>
<comment type="caution">
    <text evidence="3">The sequence shown here is derived from an EMBL/GenBank/DDBJ whole genome shotgun (WGS) entry which is preliminary data.</text>
</comment>
<evidence type="ECO:0008006" key="5">
    <source>
        <dbReference type="Google" id="ProtNLM"/>
    </source>
</evidence>
<evidence type="ECO:0000256" key="2">
    <source>
        <dbReference type="SAM" id="MobiDB-lite"/>
    </source>
</evidence>
<protein>
    <recommendedName>
        <fullName evidence="5">Trichothecene 3-O-acetyltransferase</fullName>
    </recommendedName>
</protein>
<evidence type="ECO:0000313" key="3">
    <source>
        <dbReference type="EMBL" id="RSM15231.1"/>
    </source>
</evidence>
<dbReference type="GO" id="GO:0016747">
    <property type="term" value="F:acyltransferase activity, transferring groups other than amino-acyl groups"/>
    <property type="evidence" value="ECO:0007669"/>
    <property type="project" value="TreeGrafter"/>
</dbReference>
<dbReference type="Proteomes" id="UP000287144">
    <property type="component" value="Unassembled WGS sequence"/>
</dbReference>
<dbReference type="AlphaFoldDB" id="A0A428ULP0"/>
<dbReference type="Gene3D" id="3.30.559.10">
    <property type="entry name" value="Chloramphenicol acetyltransferase-like domain"/>
    <property type="match status" value="2"/>
</dbReference>
<dbReference type="PANTHER" id="PTHR31642:SF310">
    <property type="entry name" value="FATTY ALCOHOL:CAFFEOYL-COA ACYLTRANSFERASE"/>
    <property type="match status" value="1"/>
</dbReference>
<feature type="compositionally biased region" description="Basic and acidic residues" evidence="2">
    <location>
        <begin position="564"/>
        <end position="577"/>
    </location>
</feature>
<dbReference type="STRING" id="1325735.A0A428ULP0"/>
<evidence type="ECO:0000256" key="1">
    <source>
        <dbReference type="ARBA" id="ARBA00022679"/>
    </source>
</evidence>
<accession>A0A428ULP0</accession>
<feature type="region of interest" description="Disordered" evidence="2">
    <location>
        <begin position="558"/>
        <end position="577"/>
    </location>
</feature>